<name>A0A3Q7J0A3_SOLLC</name>
<reference evidence="1" key="2">
    <citation type="submission" date="2019-01" db="UniProtKB">
        <authorList>
            <consortium name="EnsemblPlants"/>
        </authorList>
    </citation>
    <scope>IDENTIFICATION</scope>
    <source>
        <strain evidence="1">cv. Heinz 1706</strain>
    </source>
</reference>
<protein>
    <submittedName>
        <fullName evidence="1">Uncharacterized protein</fullName>
    </submittedName>
</protein>
<dbReference type="Gramene" id="Solyc11g071450.2.1">
    <property type="protein sequence ID" value="Solyc11g071450.2.1"/>
    <property type="gene ID" value="Solyc11g071450.2"/>
</dbReference>
<keyword evidence="2" id="KW-1185">Reference proteome</keyword>
<evidence type="ECO:0000313" key="2">
    <source>
        <dbReference type="Proteomes" id="UP000004994"/>
    </source>
</evidence>
<sequence length="68" mass="7980">MHVMIKTNGSPTDMWLFKSEYDKCGTLIVRRKCFYVNFQVCCYRQVFGMQLSKKGDYNQCTADTISCF</sequence>
<organism evidence="1">
    <name type="scientific">Solanum lycopersicum</name>
    <name type="common">Tomato</name>
    <name type="synonym">Lycopersicon esculentum</name>
    <dbReference type="NCBI Taxonomy" id="4081"/>
    <lineage>
        <taxon>Eukaryota</taxon>
        <taxon>Viridiplantae</taxon>
        <taxon>Streptophyta</taxon>
        <taxon>Embryophyta</taxon>
        <taxon>Tracheophyta</taxon>
        <taxon>Spermatophyta</taxon>
        <taxon>Magnoliopsida</taxon>
        <taxon>eudicotyledons</taxon>
        <taxon>Gunneridae</taxon>
        <taxon>Pentapetalae</taxon>
        <taxon>asterids</taxon>
        <taxon>lamiids</taxon>
        <taxon>Solanales</taxon>
        <taxon>Solanaceae</taxon>
        <taxon>Solanoideae</taxon>
        <taxon>Solaneae</taxon>
        <taxon>Solanum</taxon>
        <taxon>Solanum subgen. Lycopersicon</taxon>
    </lineage>
</organism>
<dbReference type="AlphaFoldDB" id="A0A3Q7J0A3"/>
<dbReference type="InParanoid" id="A0A3Q7J0A3"/>
<dbReference type="Proteomes" id="UP000004994">
    <property type="component" value="Chromosome 11"/>
</dbReference>
<evidence type="ECO:0000313" key="1">
    <source>
        <dbReference type="EnsemblPlants" id="Solyc11g071450.2.1"/>
    </source>
</evidence>
<accession>A0A3Q7J0A3</accession>
<reference evidence="1" key="1">
    <citation type="journal article" date="2012" name="Nature">
        <title>The tomato genome sequence provides insights into fleshy fruit evolution.</title>
        <authorList>
            <consortium name="Tomato Genome Consortium"/>
        </authorList>
    </citation>
    <scope>NUCLEOTIDE SEQUENCE [LARGE SCALE GENOMIC DNA]</scope>
    <source>
        <strain evidence="1">cv. Heinz 1706</strain>
    </source>
</reference>
<dbReference type="EnsemblPlants" id="Solyc11g071450.2.1">
    <property type="protein sequence ID" value="Solyc11g071450.2.1"/>
    <property type="gene ID" value="Solyc11g071450.2"/>
</dbReference>
<dbReference type="PaxDb" id="4081-Solyc11g071450.1.1"/>
<proteinExistence type="predicted"/>